<feature type="region of interest" description="Disordered" evidence="1">
    <location>
        <begin position="1"/>
        <end position="119"/>
    </location>
</feature>
<sequence length="367" mass="39462">MLEDADAPDFSSHFTLTSGSAKGSQKAAPKLASTGKKQGKKQARDPPTQDGARKRPRGDGAATAEQRATRPKSDAGPLQPERGVLPGGSGSAARAAPRAAPRAASSDPPPPGKPELSWPFAADYNDHFETDFRAVQDILPVLQQLSKRLCKPLSELAVYDPFYCAGGVRAHYAALGITKFIHRNRDFYDDVKKGALPSYDILVTNPPYSGDHKERILEFCLRSGKPWCLLMPNYVATKAYFGQLQDAASTPPLQRPFFLTPHARYSYDHPEGTGHTESPFFSIWYVCLGAHTEGVYGSCRSRLDAAPAAGGAADQRQGGAPAGGGAAAWGVALARSVDALRQAKAVPTGKRLNPQQRKRLKQKMQPG</sequence>
<gene>
    <name evidence="2" type="ORF">TSOC_002695</name>
</gene>
<dbReference type="GO" id="GO:0008168">
    <property type="term" value="F:methyltransferase activity"/>
    <property type="evidence" value="ECO:0007669"/>
    <property type="project" value="InterPro"/>
</dbReference>
<dbReference type="OrthoDB" id="203687at2759"/>
<reference evidence="2 3" key="1">
    <citation type="journal article" date="2017" name="Mol. Biol. Evol.">
        <title>The 4-celled Tetrabaena socialis nuclear genome reveals the essential components for genetic control of cell number at the origin of multicellularity in the volvocine lineage.</title>
        <authorList>
            <person name="Featherston J."/>
            <person name="Arakaki Y."/>
            <person name="Hanschen E.R."/>
            <person name="Ferris P.J."/>
            <person name="Michod R.E."/>
            <person name="Olson B.J.S.C."/>
            <person name="Nozaki H."/>
            <person name="Durand P.M."/>
        </authorList>
    </citation>
    <scope>NUCLEOTIDE SEQUENCE [LARGE SCALE GENOMIC DNA]</scope>
    <source>
        <strain evidence="2 3">NIES-571</strain>
    </source>
</reference>
<protein>
    <submittedName>
        <fullName evidence="2">Uncharacterized protein</fullName>
    </submittedName>
</protein>
<dbReference type="PANTHER" id="PTHR39444:SF3">
    <property type="entry name" value="SITE-SPECIFIC DNA-METHYLTRANSFERASE (ADENINE-SPECIFIC)"/>
    <property type="match status" value="1"/>
</dbReference>
<dbReference type="Proteomes" id="UP000236333">
    <property type="component" value="Unassembled WGS sequence"/>
</dbReference>
<dbReference type="PANTHER" id="PTHR39444">
    <property type="entry name" value="SITE-SPECIFIC DNA-METHYLTRANSFERASE (ADENINE-SPECIFIC)"/>
    <property type="match status" value="1"/>
</dbReference>
<dbReference type="EMBL" id="PGGS01000052">
    <property type="protein sequence ID" value="PNH10568.1"/>
    <property type="molecule type" value="Genomic_DNA"/>
</dbReference>
<dbReference type="GO" id="GO:0032259">
    <property type="term" value="P:methylation"/>
    <property type="evidence" value="ECO:0007669"/>
    <property type="project" value="InterPro"/>
</dbReference>
<dbReference type="PROSITE" id="PS00092">
    <property type="entry name" value="N6_MTASE"/>
    <property type="match status" value="1"/>
</dbReference>
<evidence type="ECO:0000256" key="1">
    <source>
        <dbReference type="SAM" id="MobiDB-lite"/>
    </source>
</evidence>
<evidence type="ECO:0000313" key="2">
    <source>
        <dbReference type="EMBL" id="PNH10568.1"/>
    </source>
</evidence>
<comment type="caution">
    <text evidence="2">The sequence shown here is derived from an EMBL/GenBank/DDBJ whole genome shotgun (WGS) entry which is preliminary data.</text>
</comment>
<feature type="compositionally biased region" description="Low complexity" evidence="1">
    <location>
        <begin position="91"/>
        <end position="106"/>
    </location>
</feature>
<dbReference type="GO" id="GO:0003676">
    <property type="term" value="F:nucleic acid binding"/>
    <property type="evidence" value="ECO:0007669"/>
    <property type="project" value="InterPro"/>
</dbReference>
<accession>A0A2J8ADG8</accession>
<keyword evidence="3" id="KW-1185">Reference proteome</keyword>
<organism evidence="2 3">
    <name type="scientific">Tetrabaena socialis</name>
    <dbReference type="NCBI Taxonomy" id="47790"/>
    <lineage>
        <taxon>Eukaryota</taxon>
        <taxon>Viridiplantae</taxon>
        <taxon>Chlorophyta</taxon>
        <taxon>core chlorophytes</taxon>
        <taxon>Chlorophyceae</taxon>
        <taxon>CS clade</taxon>
        <taxon>Chlamydomonadales</taxon>
        <taxon>Tetrabaenaceae</taxon>
        <taxon>Tetrabaena</taxon>
    </lineage>
</organism>
<evidence type="ECO:0000313" key="3">
    <source>
        <dbReference type="Proteomes" id="UP000236333"/>
    </source>
</evidence>
<dbReference type="InterPro" id="IPR002052">
    <property type="entry name" value="DNA_methylase_N6_adenine_CS"/>
</dbReference>
<proteinExistence type="predicted"/>
<name>A0A2J8ADG8_9CHLO</name>
<feature type="compositionally biased region" description="Basic residues" evidence="1">
    <location>
        <begin position="356"/>
        <end position="367"/>
    </location>
</feature>
<feature type="region of interest" description="Disordered" evidence="1">
    <location>
        <begin position="344"/>
        <end position="367"/>
    </location>
</feature>
<dbReference type="AlphaFoldDB" id="A0A2J8ADG8"/>
<feature type="compositionally biased region" description="Polar residues" evidence="1">
    <location>
        <begin position="12"/>
        <end position="23"/>
    </location>
</feature>